<organism evidence="2 3">
    <name type="scientific">Jaculus jaculus</name>
    <name type="common">Lesser Egyptian jerboa</name>
    <dbReference type="NCBI Taxonomy" id="51337"/>
    <lineage>
        <taxon>Eukaryota</taxon>
        <taxon>Metazoa</taxon>
        <taxon>Chordata</taxon>
        <taxon>Craniata</taxon>
        <taxon>Vertebrata</taxon>
        <taxon>Euteleostomi</taxon>
        <taxon>Mammalia</taxon>
        <taxon>Eutheria</taxon>
        <taxon>Euarchontoglires</taxon>
        <taxon>Glires</taxon>
        <taxon>Rodentia</taxon>
        <taxon>Myomorpha</taxon>
        <taxon>Dipodoidea</taxon>
        <taxon>Dipodidae</taxon>
        <taxon>Dipodinae</taxon>
        <taxon>Jaculus</taxon>
    </lineage>
</organism>
<dbReference type="PROSITE" id="PS51450">
    <property type="entry name" value="LRR"/>
    <property type="match status" value="1"/>
</dbReference>
<protein>
    <recommendedName>
        <fullName evidence="4">Toll-like receptor 3</fullName>
    </recommendedName>
</protein>
<dbReference type="Ensembl" id="ENSJJAT00000011497.1">
    <property type="protein sequence ID" value="ENSJJAP00000005179.1"/>
    <property type="gene ID" value="ENSJJAG00000010137.1"/>
</dbReference>
<evidence type="ECO:0008006" key="4">
    <source>
        <dbReference type="Google" id="ProtNLM"/>
    </source>
</evidence>
<proteinExistence type="predicted"/>
<dbReference type="Proteomes" id="UP000694385">
    <property type="component" value="Unassembled WGS sequence"/>
</dbReference>
<dbReference type="SUPFAM" id="SSF52058">
    <property type="entry name" value="L domain-like"/>
    <property type="match status" value="1"/>
</dbReference>
<accession>A0A8C5K615</accession>
<reference evidence="2" key="2">
    <citation type="submission" date="2025-09" db="UniProtKB">
        <authorList>
            <consortium name="Ensembl"/>
        </authorList>
    </citation>
    <scope>IDENTIFICATION</scope>
</reference>
<keyword evidence="3" id="KW-1185">Reference proteome</keyword>
<evidence type="ECO:0000313" key="3">
    <source>
        <dbReference type="Proteomes" id="UP000694385"/>
    </source>
</evidence>
<dbReference type="AlphaFoldDB" id="A0A8C5K615"/>
<keyword evidence="1" id="KW-0732">Signal</keyword>
<gene>
    <name evidence="2" type="primary">Tlr3</name>
</gene>
<dbReference type="InterPro" id="IPR032675">
    <property type="entry name" value="LRR_dom_sf"/>
</dbReference>
<name>A0A8C5K615_JACJA</name>
<feature type="signal peptide" evidence="1">
    <location>
        <begin position="1"/>
        <end position="25"/>
    </location>
</feature>
<dbReference type="InterPro" id="IPR001611">
    <property type="entry name" value="Leu-rich_rpt"/>
</dbReference>
<feature type="chain" id="PRO_5034738896" description="Toll-like receptor 3" evidence="1">
    <location>
        <begin position="26"/>
        <end position="93"/>
    </location>
</feature>
<dbReference type="GeneTree" id="ENSGT00940000173069"/>
<dbReference type="Gene3D" id="3.80.10.10">
    <property type="entry name" value="Ribonuclease Inhibitor"/>
    <property type="match status" value="1"/>
</dbReference>
<evidence type="ECO:0000256" key="1">
    <source>
        <dbReference type="SAM" id="SignalP"/>
    </source>
</evidence>
<sequence>MKGPLSFQIFLSWGLLSQWILYTYATNKCTVMQEVADCSHLKLTHIPDDLPTNIKVLNLTHNQLKGLPPANFTRYSQLIVLDGGFNSVSKLEP</sequence>
<evidence type="ECO:0000313" key="2">
    <source>
        <dbReference type="Ensembl" id="ENSJJAP00000005179.1"/>
    </source>
</evidence>
<dbReference type="OMA" id="CIVTHEV"/>
<reference evidence="2" key="1">
    <citation type="submission" date="2025-08" db="UniProtKB">
        <authorList>
            <consortium name="Ensembl"/>
        </authorList>
    </citation>
    <scope>IDENTIFICATION</scope>
</reference>